<evidence type="ECO:0000313" key="3">
    <source>
        <dbReference type="Proteomes" id="UP000249081"/>
    </source>
</evidence>
<feature type="domain" description="CHASE2" evidence="1">
    <location>
        <begin position="31"/>
        <end position="331"/>
    </location>
</feature>
<dbReference type="AlphaFoldDB" id="A0A2W4VQY9"/>
<dbReference type="InterPro" id="IPR007890">
    <property type="entry name" value="CHASE2"/>
</dbReference>
<dbReference type="Pfam" id="PF05226">
    <property type="entry name" value="CHASE2"/>
    <property type="match status" value="1"/>
</dbReference>
<dbReference type="EMBL" id="QBMN01000210">
    <property type="protein sequence ID" value="PZO34330.1"/>
    <property type="molecule type" value="Genomic_DNA"/>
</dbReference>
<dbReference type="Proteomes" id="UP000249081">
    <property type="component" value="Unassembled WGS sequence"/>
</dbReference>
<proteinExistence type="predicted"/>
<feature type="non-terminal residue" evidence="2">
    <location>
        <position position="353"/>
    </location>
</feature>
<sequence>MAPLSTGSKIVLLASLVASALVTGAKVLNLLEPAELFLFDHGVRSHPSEDLDPRMLIVGMTEADIRQYGWPLSDQLLAQALNQIQSHQPRVVGLDLYRSTLRPPGSAELVEALAAPNLIGIKNVGSTEGQGEVPPPPTVEPERVGFNDFPTDSDGIIRRNLMFVRSPEGGYFSFTLRVIMAYAGYPDEALRAEANHLYLGDRTIPVLSGQEGGYQNVDSSGYQILLRYHTAQMPARHISISQVLSGQFDPDWMTDNIVLIGTTAASLKDRFYTPFSFNQNDELTMPGVVIHSQMIRQLLDVVAGGPALYRFLPAWAEGLWLWGWCLTAGSLAWAIRRPSLLLISAGLVGAGLV</sequence>
<organism evidence="2 3">
    <name type="scientific">Shackletoniella antarctica</name>
    <dbReference type="NCBI Taxonomy" id="268115"/>
    <lineage>
        <taxon>Bacteria</taxon>
        <taxon>Bacillati</taxon>
        <taxon>Cyanobacteriota</taxon>
        <taxon>Cyanophyceae</taxon>
        <taxon>Oculatellales</taxon>
        <taxon>Oculatellaceae</taxon>
        <taxon>Shackletoniella</taxon>
    </lineage>
</organism>
<evidence type="ECO:0000259" key="1">
    <source>
        <dbReference type="SMART" id="SM01080"/>
    </source>
</evidence>
<reference evidence="2 3" key="2">
    <citation type="submission" date="2018-06" db="EMBL/GenBank/DDBJ databases">
        <title>Metagenomic assembly of (sub)arctic Cyanobacteria and their associated microbiome from non-axenic cultures.</title>
        <authorList>
            <person name="Baurain D."/>
        </authorList>
    </citation>
    <scope>NUCLEOTIDE SEQUENCE [LARGE SCALE GENOMIC DNA]</scope>
    <source>
        <strain evidence="2">ULC041bin1</strain>
    </source>
</reference>
<name>A0A2W4VQY9_9CYAN</name>
<comment type="caution">
    <text evidence="2">The sequence shown here is derived from an EMBL/GenBank/DDBJ whole genome shotgun (WGS) entry which is preliminary data.</text>
</comment>
<accession>A0A2W4VQY9</accession>
<evidence type="ECO:0000313" key="2">
    <source>
        <dbReference type="EMBL" id="PZO34330.1"/>
    </source>
</evidence>
<protein>
    <submittedName>
        <fullName evidence="2">Adenylate/guanylate cyclase domain-containing protein</fullName>
    </submittedName>
</protein>
<dbReference type="SMART" id="SM01080">
    <property type="entry name" value="CHASE2"/>
    <property type="match status" value="1"/>
</dbReference>
<gene>
    <name evidence="2" type="ORF">DCF17_20540</name>
</gene>
<reference evidence="3" key="1">
    <citation type="submission" date="2018-04" db="EMBL/GenBank/DDBJ databases">
        <authorList>
            <person name="Cornet L."/>
        </authorList>
    </citation>
    <scope>NUCLEOTIDE SEQUENCE [LARGE SCALE GENOMIC DNA]</scope>
</reference>